<dbReference type="InterPro" id="IPR003795">
    <property type="entry name" value="DUF192"/>
</dbReference>
<dbReference type="Pfam" id="PF02643">
    <property type="entry name" value="DUF192"/>
    <property type="match status" value="1"/>
</dbReference>
<protein>
    <submittedName>
        <fullName evidence="1">DUF192 domain-containing protein</fullName>
    </submittedName>
</protein>
<dbReference type="Gene3D" id="2.60.120.1140">
    <property type="entry name" value="Protein of unknown function DUF192"/>
    <property type="match status" value="1"/>
</dbReference>
<keyword evidence="2" id="KW-1185">Reference proteome</keyword>
<reference evidence="1" key="1">
    <citation type="submission" date="2022-10" db="EMBL/GenBank/DDBJ databases">
        <title>Chitinophaga sp. nov., isolated from soil.</title>
        <authorList>
            <person name="Jeon C.O."/>
        </authorList>
    </citation>
    <scope>NUCLEOTIDE SEQUENCE</scope>
    <source>
        <strain evidence="1">R8</strain>
    </source>
</reference>
<dbReference type="PANTHER" id="PTHR37953">
    <property type="entry name" value="UPF0127 PROTEIN MJ1496"/>
    <property type="match status" value="1"/>
</dbReference>
<dbReference type="RefSeq" id="WP_264282546.1">
    <property type="nucleotide sequence ID" value="NZ_CP107006.1"/>
</dbReference>
<dbReference type="Proteomes" id="UP001162741">
    <property type="component" value="Chromosome"/>
</dbReference>
<evidence type="ECO:0000313" key="1">
    <source>
        <dbReference type="EMBL" id="UYQ94690.1"/>
    </source>
</evidence>
<evidence type="ECO:0000313" key="2">
    <source>
        <dbReference type="Proteomes" id="UP001162741"/>
    </source>
</evidence>
<accession>A0ABY6J5A3</accession>
<dbReference type="PANTHER" id="PTHR37953:SF1">
    <property type="entry name" value="UPF0127 PROTEIN MJ1496"/>
    <property type="match status" value="1"/>
</dbReference>
<gene>
    <name evidence="1" type="ORF">MKQ68_06250</name>
</gene>
<proteinExistence type="predicted"/>
<name>A0ABY6J5A3_9BACT</name>
<organism evidence="1 2">
    <name type="scientific">Chitinophaga horti</name>
    <dbReference type="NCBI Taxonomy" id="2920382"/>
    <lineage>
        <taxon>Bacteria</taxon>
        <taxon>Pseudomonadati</taxon>
        <taxon>Bacteroidota</taxon>
        <taxon>Chitinophagia</taxon>
        <taxon>Chitinophagales</taxon>
        <taxon>Chitinophagaceae</taxon>
        <taxon>Chitinophaga</taxon>
    </lineage>
</organism>
<dbReference type="EMBL" id="CP107006">
    <property type="protein sequence ID" value="UYQ94690.1"/>
    <property type="molecule type" value="Genomic_DNA"/>
</dbReference>
<sequence length="170" mass="18861">MGTLQYWALGLVFALHSCGNQPKPATAADNPVAVSTDKGPAFTKEGELYFISKTTGDTISRIDIELAITDEERATGLMHRKAMDESQGMLFLFEAEGPQAFYMKNTYIPLDIAYVNAQQEIVSVTKYATPLSEESLPSYKDAMYVVEVNGGYIDRHKIAYGDKIVFTKTR</sequence>
<dbReference type="InterPro" id="IPR038695">
    <property type="entry name" value="Saro_0823-like_sf"/>
</dbReference>